<dbReference type="EMBL" id="CP127527">
    <property type="protein sequence ID" value="XRI76131.1"/>
    <property type="molecule type" value="Genomic_DNA"/>
</dbReference>
<gene>
    <name evidence="1" type="ORF">EC580_009155</name>
</gene>
<name>A0ACD5HLD2_9PROT</name>
<evidence type="ECO:0000313" key="2">
    <source>
        <dbReference type="Proteomes" id="UP000271650"/>
    </source>
</evidence>
<keyword evidence="1" id="KW-0282">Flagellum</keyword>
<sequence length="417" mass="39864">MAPEAMNPVAATPPSSPAVNGGNGAPPKAAAEPFATVMGRQMPAAAPPARAGPGAQETAAPPSAPSEPTPSAVAALSKKPLGKDAKDQPDGKALPPAPTPLFAAPAPVPPSALPATATAAAGAAPAQAQGAAVPFRPDAGRAPPVPSLAAAGAVVSQPSPSGAPPAAMPPSPAFGQTLSALTTKSLRADAAPSGSDAQGQTPAPAGATAGHPSAVLSELLGGPLLAAAAHSDKGAASAGSGTPSLLDPSSLQGSGAAPGGPSPLLSAPPLVTAGPVSAAAATLAPTVSTAPEWGNALGQQLLFFAGNNLQQATLHLNPPHLGPLDVHLDLQQGQANAFFISPHPVVREAIAAALPQLQAGFAAAGLQLGQAVVTADGGGGAFPRGKSPQGRRPGSIDEVGAAPVAARVQLGLVNTFA</sequence>
<reference evidence="1 2" key="1">
    <citation type="journal article" date="2019" name="Int. J. Syst. Evol. Microbiol.">
        <title>Acidithiobacillus sulfuriphilus sp. nov.: an extremely acidophilic sulfur-oxidizing chemolithotroph isolated from a neutral pH environment.</title>
        <authorList>
            <person name="Falagan C."/>
            <person name="Moya-Beltran A."/>
            <person name="Castro M."/>
            <person name="Quatrini R."/>
            <person name="Johnson D.B."/>
        </authorList>
    </citation>
    <scope>NUCLEOTIDE SEQUENCE [LARGE SCALE GENOMIC DNA]</scope>
    <source>
        <strain evidence="1 2">CJ-2</strain>
    </source>
</reference>
<accession>A0ACD5HLD2</accession>
<organism evidence="1 2">
    <name type="scientific">Acidithiobacillus sulfuriphilus</name>
    <dbReference type="NCBI Taxonomy" id="1867749"/>
    <lineage>
        <taxon>Bacteria</taxon>
        <taxon>Pseudomonadati</taxon>
        <taxon>Pseudomonadota</taxon>
        <taxon>Acidithiobacillia</taxon>
        <taxon>Acidithiobacillales</taxon>
        <taxon>Acidithiobacillaceae</taxon>
        <taxon>Acidithiobacillus</taxon>
    </lineage>
</organism>
<protein>
    <submittedName>
        <fullName evidence="1">Flagellar hook-length control protein FliK</fullName>
    </submittedName>
</protein>
<dbReference type="Proteomes" id="UP000271650">
    <property type="component" value="Chromosome"/>
</dbReference>
<keyword evidence="1" id="KW-0969">Cilium</keyword>
<evidence type="ECO:0000313" key="1">
    <source>
        <dbReference type="EMBL" id="XRI76131.1"/>
    </source>
</evidence>
<keyword evidence="1" id="KW-0966">Cell projection</keyword>
<keyword evidence="2" id="KW-1185">Reference proteome</keyword>
<proteinExistence type="predicted"/>